<keyword evidence="3" id="KW-1185">Reference proteome</keyword>
<dbReference type="EMBL" id="JACEIK010003543">
    <property type="protein sequence ID" value="MCD9642133.1"/>
    <property type="molecule type" value="Genomic_DNA"/>
</dbReference>
<evidence type="ECO:0000313" key="2">
    <source>
        <dbReference type="EMBL" id="MCD9642133.1"/>
    </source>
</evidence>
<reference evidence="2 3" key="1">
    <citation type="journal article" date="2021" name="BMC Genomics">
        <title>Datura genome reveals duplications of psychoactive alkaloid biosynthetic genes and high mutation rate following tissue culture.</title>
        <authorList>
            <person name="Rajewski A."/>
            <person name="Carter-House D."/>
            <person name="Stajich J."/>
            <person name="Litt A."/>
        </authorList>
    </citation>
    <scope>NUCLEOTIDE SEQUENCE [LARGE SCALE GENOMIC DNA]</scope>
    <source>
        <strain evidence="2">AR-01</strain>
    </source>
</reference>
<gene>
    <name evidence="2" type="ORF">HAX54_028800</name>
</gene>
<feature type="region of interest" description="Disordered" evidence="1">
    <location>
        <begin position="31"/>
        <end position="52"/>
    </location>
</feature>
<evidence type="ECO:0000256" key="1">
    <source>
        <dbReference type="SAM" id="MobiDB-lite"/>
    </source>
</evidence>
<organism evidence="2 3">
    <name type="scientific">Datura stramonium</name>
    <name type="common">Jimsonweed</name>
    <name type="synonym">Common thornapple</name>
    <dbReference type="NCBI Taxonomy" id="4076"/>
    <lineage>
        <taxon>Eukaryota</taxon>
        <taxon>Viridiplantae</taxon>
        <taxon>Streptophyta</taxon>
        <taxon>Embryophyta</taxon>
        <taxon>Tracheophyta</taxon>
        <taxon>Spermatophyta</taxon>
        <taxon>Magnoliopsida</taxon>
        <taxon>eudicotyledons</taxon>
        <taxon>Gunneridae</taxon>
        <taxon>Pentapetalae</taxon>
        <taxon>asterids</taxon>
        <taxon>lamiids</taxon>
        <taxon>Solanales</taxon>
        <taxon>Solanaceae</taxon>
        <taxon>Solanoideae</taxon>
        <taxon>Datureae</taxon>
        <taxon>Datura</taxon>
    </lineage>
</organism>
<feature type="non-terminal residue" evidence="2">
    <location>
        <position position="1"/>
    </location>
</feature>
<sequence length="52" mass="6044">LFYGVINFEKKRDVDAPKSKRKRLKSWDAPEDYAAHDVDEDTPKLNVPTPEI</sequence>
<protein>
    <submittedName>
        <fullName evidence="2">Uncharacterized protein</fullName>
    </submittedName>
</protein>
<name>A0ABS8V4Q0_DATST</name>
<dbReference type="Proteomes" id="UP000823775">
    <property type="component" value="Unassembled WGS sequence"/>
</dbReference>
<comment type="caution">
    <text evidence="2">The sequence shown here is derived from an EMBL/GenBank/DDBJ whole genome shotgun (WGS) entry which is preliminary data.</text>
</comment>
<feature type="compositionally biased region" description="Basic and acidic residues" evidence="1">
    <location>
        <begin position="31"/>
        <end position="43"/>
    </location>
</feature>
<evidence type="ECO:0000313" key="3">
    <source>
        <dbReference type="Proteomes" id="UP000823775"/>
    </source>
</evidence>
<accession>A0ABS8V4Q0</accession>
<proteinExistence type="predicted"/>